<keyword evidence="2" id="KW-1185">Reference proteome</keyword>
<keyword evidence="1" id="KW-0808">Transferase</keyword>
<dbReference type="RefSeq" id="WP_167561530.1">
    <property type="nucleotide sequence ID" value="NZ_FOAN01000001.1"/>
</dbReference>
<protein>
    <submittedName>
        <fullName evidence="1">Glycosyl transferases group 1</fullName>
    </submittedName>
</protein>
<dbReference type="AlphaFoldDB" id="A0A1H7IPA3"/>
<dbReference type="EMBL" id="FOAN01000001">
    <property type="protein sequence ID" value="SEK64134.1"/>
    <property type="molecule type" value="Genomic_DNA"/>
</dbReference>
<proteinExistence type="predicted"/>
<name>A0A1H7IPA3_9HYPH</name>
<dbReference type="Pfam" id="PF13692">
    <property type="entry name" value="Glyco_trans_1_4"/>
    <property type="match status" value="1"/>
</dbReference>
<dbReference type="Proteomes" id="UP000199664">
    <property type="component" value="Unassembled WGS sequence"/>
</dbReference>
<reference evidence="2" key="1">
    <citation type="submission" date="2016-10" db="EMBL/GenBank/DDBJ databases">
        <authorList>
            <person name="Varghese N."/>
            <person name="Submissions S."/>
        </authorList>
    </citation>
    <scope>NUCLEOTIDE SEQUENCE [LARGE SCALE GENOMIC DNA]</scope>
    <source>
        <strain evidence="2">LMG 26383,CCUG 61248,R- 45681</strain>
    </source>
</reference>
<evidence type="ECO:0000313" key="2">
    <source>
        <dbReference type="Proteomes" id="UP000199664"/>
    </source>
</evidence>
<accession>A0A1H7IPA3</accession>
<dbReference type="Gene3D" id="3.40.50.2000">
    <property type="entry name" value="Glycogen Phosphorylase B"/>
    <property type="match status" value="1"/>
</dbReference>
<dbReference type="SUPFAM" id="SSF53756">
    <property type="entry name" value="UDP-Glycosyltransferase/glycogen phosphorylase"/>
    <property type="match status" value="1"/>
</dbReference>
<organism evidence="1 2">
    <name type="scientific">Bosea lupini</name>
    <dbReference type="NCBI Taxonomy" id="1036779"/>
    <lineage>
        <taxon>Bacteria</taxon>
        <taxon>Pseudomonadati</taxon>
        <taxon>Pseudomonadota</taxon>
        <taxon>Alphaproteobacteria</taxon>
        <taxon>Hyphomicrobiales</taxon>
        <taxon>Boseaceae</taxon>
        <taxon>Bosea</taxon>
    </lineage>
</organism>
<sequence>MTEIGLSESPAPGKPRARVAIIFPAQHLRDAAGAAEVLRQQHEWLAEQGYASHLVLTAPSLSPLRSWRSEQAEQALSQARALGFDKITVVGLGWRRPRRWSAILRLAIAVLRQDWSLDTDLATSDVLDTQAIRLGLRNETDFVICNYLSGISVANDLAPPERQLLILHDWIDTAPSPAIAQILREDRGRIALNAEEAERITLAAPEHPCLVGIPVRLSRDVAAALQLRPLHLADALAASGPEARAAAQTPATASLEGSQAVDLLFVGGAHGPNREGITAFVRDCFGPFLSARGINLVIAGAVGQHLDLAPLPGLHIVGRVRDLRPLYDAARLVIVPLLTGTGISIKTLEAIGMDKPVLATPVGLRGLGDAADLAHPPPFDQSWANQILELLESPEHLERNRAKLKRLARGQSLGEALAKAFASVSR</sequence>
<dbReference type="STRING" id="1036779.SAMN04515666_1011059"/>
<gene>
    <name evidence="1" type="ORF">SAMN04515666_1011059</name>
</gene>
<evidence type="ECO:0000313" key="1">
    <source>
        <dbReference type="EMBL" id="SEK64134.1"/>
    </source>
</evidence>
<dbReference type="GO" id="GO:0016740">
    <property type="term" value="F:transferase activity"/>
    <property type="evidence" value="ECO:0007669"/>
    <property type="project" value="UniProtKB-KW"/>
</dbReference>